<evidence type="ECO:0008006" key="3">
    <source>
        <dbReference type="Google" id="ProtNLM"/>
    </source>
</evidence>
<proteinExistence type="predicted"/>
<organism evidence="2">
    <name type="scientific">Rhizophora mucronata</name>
    <name type="common">Asiatic mangrove</name>
    <dbReference type="NCBI Taxonomy" id="61149"/>
    <lineage>
        <taxon>Eukaryota</taxon>
        <taxon>Viridiplantae</taxon>
        <taxon>Streptophyta</taxon>
        <taxon>Embryophyta</taxon>
        <taxon>Tracheophyta</taxon>
        <taxon>Spermatophyta</taxon>
        <taxon>Magnoliopsida</taxon>
        <taxon>eudicotyledons</taxon>
        <taxon>Gunneridae</taxon>
        <taxon>Pentapetalae</taxon>
        <taxon>rosids</taxon>
        <taxon>fabids</taxon>
        <taxon>Malpighiales</taxon>
        <taxon>Rhizophoraceae</taxon>
        <taxon>Rhizophora</taxon>
    </lineage>
</organism>
<name>A0A2P2NU90_RHIMU</name>
<dbReference type="AlphaFoldDB" id="A0A2P2NU90"/>
<reference evidence="2" key="1">
    <citation type="submission" date="2018-02" db="EMBL/GenBank/DDBJ databases">
        <title>Rhizophora mucronata_Transcriptome.</title>
        <authorList>
            <person name="Meera S.P."/>
            <person name="Sreeshan A."/>
            <person name="Augustine A."/>
        </authorList>
    </citation>
    <scope>NUCLEOTIDE SEQUENCE</scope>
    <source>
        <tissue evidence="2">Leaf</tissue>
    </source>
</reference>
<feature type="signal peptide" evidence="1">
    <location>
        <begin position="1"/>
        <end position="23"/>
    </location>
</feature>
<feature type="chain" id="PRO_5015133384" description="Secreted protein" evidence="1">
    <location>
        <begin position="24"/>
        <end position="81"/>
    </location>
</feature>
<accession>A0A2P2NU90</accession>
<protein>
    <recommendedName>
        <fullName evidence="3">Secreted protein</fullName>
    </recommendedName>
</protein>
<evidence type="ECO:0000313" key="2">
    <source>
        <dbReference type="EMBL" id="MBX46068.1"/>
    </source>
</evidence>
<sequence length="81" mass="9301">MCRGVHLLDCFLDLFICTYVTISSRITAFYCDTLGNKAYEATVKFPKNDSINLFVYSAHFVLLSLPSNSFHRTESFCPSYR</sequence>
<dbReference type="EMBL" id="GGEC01065584">
    <property type="protein sequence ID" value="MBX46068.1"/>
    <property type="molecule type" value="Transcribed_RNA"/>
</dbReference>
<evidence type="ECO:0000256" key="1">
    <source>
        <dbReference type="SAM" id="SignalP"/>
    </source>
</evidence>
<keyword evidence="1" id="KW-0732">Signal</keyword>